<feature type="transmembrane region" description="Helical" evidence="6">
    <location>
        <begin position="227"/>
        <end position="247"/>
    </location>
</feature>
<gene>
    <name evidence="7" type="ORF">GCM10011387_22070</name>
</gene>
<name>A0A916UCZ4_9SPHI</name>
<evidence type="ECO:0000256" key="3">
    <source>
        <dbReference type="ARBA" id="ARBA00022692"/>
    </source>
</evidence>
<feature type="transmembrane region" description="Helical" evidence="6">
    <location>
        <begin position="127"/>
        <end position="147"/>
    </location>
</feature>
<comment type="similarity">
    <text evidence="2 6">Belongs to the BI1 family.</text>
</comment>
<dbReference type="RefSeq" id="WP_188626964.1">
    <property type="nucleotide sequence ID" value="NZ_BMIL01000007.1"/>
</dbReference>
<reference evidence="7" key="1">
    <citation type="journal article" date="2014" name="Int. J. Syst. Evol. Microbiol.">
        <title>Complete genome sequence of Corynebacterium casei LMG S-19264T (=DSM 44701T), isolated from a smear-ripened cheese.</title>
        <authorList>
            <consortium name="US DOE Joint Genome Institute (JGI-PGF)"/>
            <person name="Walter F."/>
            <person name="Albersmeier A."/>
            <person name="Kalinowski J."/>
            <person name="Ruckert C."/>
        </authorList>
    </citation>
    <scope>NUCLEOTIDE SEQUENCE</scope>
    <source>
        <strain evidence="7">CGMCC 1.15343</strain>
    </source>
</reference>
<feature type="transmembrane region" description="Helical" evidence="6">
    <location>
        <begin position="100"/>
        <end position="121"/>
    </location>
</feature>
<accession>A0A916UCZ4</accession>
<organism evidence="7 8">
    <name type="scientific">Pedobacter quisquiliarum</name>
    <dbReference type="NCBI Taxonomy" id="1834438"/>
    <lineage>
        <taxon>Bacteria</taxon>
        <taxon>Pseudomonadati</taxon>
        <taxon>Bacteroidota</taxon>
        <taxon>Sphingobacteriia</taxon>
        <taxon>Sphingobacteriales</taxon>
        <taxon>Sphingobacteriaceae</taxon>
        <taxon>Pedobacter</taxon>
    </lineage>
</organism>
<evidence type="ECO:0000256" key="2">
    <source>
        <dbReference type="ARBA" id="ARBA00010350"/>
    </source>
</evidence>
<dbReference type="Pfam" id="PF01027">
    <property type="entry name" value="Bax1-I"/>
    <property type="match status" value="1"/>
</dbReference>
<comment type="caution">
    <text evidence="7">The sequence shown here is derived from an EMBL/GenBank/DDBJ whole genome shotgun (WGS) entry which is preliminary data.</text>
</comment>
<feature type="transmembrane region" description="Helical" evidence="6">
    <location>
        <begin position="159"/>
        <end position="178"/>
    </location>
</feature>
<protein>
    <submittedName>
        <fullName evidence="7">Membrane protein</fullName>
    </submittedName>
</protein>
<comment type="subcellular location">
    <subcellularLocation>
        <location evidence="1">Membrane</location>
        <topology evidence="1">Multi-pass membrane protein</topology>
    </subcellularLocation>
</comment>
<feature type="transmembrane region" description="Helical" evidence="6">
    <location>
        <begin position="69"/>
        <end position="88"/>
    </location>
</feature>
<dbReference type="PANTHER" id="PTHR23291:SF50">
    <property type="entry name" value="PROTEIN LIFEGUARD 4"/>
    <property type="match status" value="1"/>
</dbReference>
<keyword evidence="3 6" id="KW-0812">Transmembrane</keyword>
<evidence type="ECO:0000256" key="1">
    <source>
        <dbReference type="ARBA" id="ARBA00004141"/>
    </source>
</evidence>
<dbReference type="PANTHER" id="PTHR23291">
    <property type="entry name" value="BAX INHIBITOR-RELATED"/>
    <property type="match status" value="1"/>
</dbReference>
<feature type="transmembrane region" description="Helical" evidence="6">
    <location>
        <begin position="27"/>
        <end position="49"/>
    </location>
</feature>
<evidence type="ECO:0000256" key="5">
    <source>
        <dbReference type="ARBA" id="ARBA00023136"/>
    </source>
</evidence>
<dbReference type="AlphaFoldDB" id="A0A916UCZ4"/>
<proteinExistence type="inferred from homology"/>
<sequence>MDNNNNYQWAHRPEIIQEEKGAVAKKFFANVFLWMFIALGLSTLAAFFMANTPGYMDYLVKYDQTGMRAGMSTLGYIVMFAPLGLVMLMSAGMSRLSYTALLGVFVLYSILTGVSLSFILLAYTTASIVSCFAAAAGIFGIMAFLGYTTNTDLTQFRSILMVGLIGLVICTVINMFLGSSTFDYILSFFGVAIFTALTAYDVQKLKMIGQGIEENGDTIAAADSKKLAIMGALSLYLDFLNIFLYLLRIFGNRR</sequence>
<evidence type="ECO:0000256" key="6">
    <source>
        <dbReference type="RuleBase" id="RU004379"/>
    </source>
</evidence>
<evidence type="ECO:0000256" key="4">
    <source>
        <dbReference type="ARBA" id="ARBA00022989"/>
    </source>
</evidence>
<evidence type="ECO:0000313" key="7">
    <source>
        <dbReference type="EMBL" id="GGC68278.1"/>
    </source>
</evidence>
<dbReference type="InterPro" id="IPR006214">
    <property type="entry name" value="Bax_inhibitor_1-related"/>
</dbReference>
<dbReference type="Proteomes" id="UP000651668">
    <property type="component" value="Unassembled WGS sequence"/>
</dbReference>
<dbReference type="GO" id="GO:0005886">
    <property type="term" value="C:plasma membrane"/>
    <property type="evidence" value="ECO:0007669"/>
    <property type="project" value="TreeGrafter"/>
</dbReference>
<dbReference type="EMBL" id="BMIL01000007">
    <property type="protein sequence ID" value="GGC68278.1"/>
    <property type="molecule type" value="Genomic_DNA"/>
</dbReference>
<keyword evidence="8" id="KW-1185">Reference proteome</keyword>
<keyword evidence="4 6" id="KW-1133">Transmembrane helix</keyword>
<keyword evidence="5 6" id="KW-0472">Membrane</keyword>
<evidence type="ECO:0000313" key="8">
    <source>
        <dbReference type="Proteomes" id="UP000651668"/>
    </source>
</evidence>
<dbReference type="CDD" id="cd10432">
    <property type="entry name" value="BI-1-like_bacterial"/>
    <property type="match status" value="1"/>
</dbReference>
<reference evidence="7" key="2">
    <citation type="submission" date="2020-09" db="EMBL/GenBank/DDBJ databases">
        <authorList>
            <person name="Sun Q."/>
            <person name="Zhou Y."/>
        </authorList>
    </citation>
    <scope>NUCLEOTIDE SEQUENCE</scope>
    <source>
        <strain evidence="7">CGMCC 1.15343</strain>
    </source>
</reference>